<evidence type="ECO:0000313" key="3">
    <source>
        <dbReference type="Proteomes" id="UP000295668"/>
    </source>
</evidence>
<protein>
    <submittedName>
        <fullName evidence="2">Type II toxin-antitoxin system RelE/ParE family toxin</fullName>
    </submittedName>
</protein>
<name>A0A4R5MI58_9SPHI</name>
<dbReference type="EMBL" id="SJCY01000011">
    <property type="protein sequence ID" value="TDG35267.1"/>
    <property type="molecule type" value="Genomic_DNA"/>
</dbReference>
<comment type="caution">
    <text evidence="2">The sequence shown here is derived from an EMBL/GenBank/DDBJ whole genome shotgun (WGS) entry which is preliminary data.</text>
</comment>
<dbReference type="OrthoDB" id="5570653at2"/>
<organism evidence="2 3">
    <name type="scientific">Pedobacter changchengzhani</name>
    <dbReference type="NCBI Taxonomy" id="2529274"/>
    <lineage>
        <taxon>Bacteria</taxon>
        <taxon>Pseudomonadati</taxon>
        <taxon>Bacteroidota</taxon>
        <taxon>Sphingobacteriia</taxon>
        <taxon>Sphingobacteriales</taxon>
        <taxon>Sphingobacteriaceae</taxon>
        <taxon>Pedobacter</taxon>
    </lineage>
</organism>
<dbReference type="InterPro" id="IPR035093">
    <property type="entry name" value="RelE/ParE_toxin_dom_sf"/>
</dbReference>
<dbReference type="PANTHER" id="PTHR38813">
    <property type="match status" value="1"/>
</dbReference>
<gene>
    <name evidence="2" type="ORF">EZJ43_14315</name>
</gene>
<keyword evidence="1" id="KW-1277">Toxin-antitoxin system</keyword>
<evidence type="ECO:0000313" key="2">
    <source>
        <dbReference type="EMBL" id="TDG35267.1"/>
    </source>
</evidence>
<dbReference type="PANTHER" id="PTHR38813:SF1">
    <property type="entry name" value="TOXIN RELE1-RELATED"/>
    <property type="match status" value="1"/>
</dbReference>
<dbReference type="InterPro" id="IPR007712">
    <property type="entry name" value="RelE/ParE_toxin"/>
</dbReference>
<sequence length="88" mass="10629">MTINYNKKFLKDLASIPKKDRNKIEFFAFEEISKFSNSSLLLNLEKLTGFNQYYKIRFGNYRIGIKLIDEVLTFERVLHRKEIYKLFP</sequence>
<dbReference type="Proteomes" id="UP000295668">
    <property type="component" value="Unassembled WGS sequence"/>
</dbReference>
<keyword evidence="3" id="KW-1185">Reference proteome</keyword>
<dbReference type="AlphaFoldDB" id="A0A4R5MI58"/>
<dbReference type="SUPFAM" id="SSF143011">
    <property type="entry name" value="RelE-like"/>
    <property type="match status" value="1"/>
</dbReference>
<evidence type="ECO:0000256" key="1">
    <source>
        <dbReference type="ARBA" id="ARBA00022649"/>
    </source>
</evidence>
<reference evidence="2 3" key="1">
    <citation type="submission" date="2019-02" db="EMBL/GenBank/DDBJ databases">
        <title>Pedobacter sp. nov., a novel speices isolated from soil of pinguins habitat in Antarcitica.</title>
        <authorList>
            <person name="He R.-H."/>
        </authorList>
    </citation>
    <scope>NUCLEOTIDE SEQUENCE [LARGE SCALE GENOMIC DNA]</scope>
    <source>
        <strain evidence="2 3">E01020</strain>
    </source>
</reference>
<dbReference type="InterPro" id="IPR052747">
    <property type="entry name" value="TA_system_RelE_toxin"/>
</dbReference>
<dbReference type="Gene3D" id="3.30.2310.20">
    <property type="entry name" value="RelE-like"/>
    <property type="match status" value="1"/>
</dbReference>
<dbReference type="RefSeq" id="WP_133263399.1">
    <property type="nucleotide sequence ID" value="NZ_SJCY01000011.1"/>
</dbReference>
<accession>A0A4R5MI58</accession>
<proteinExistence type="predicted"/>
<dbReference type="Pfam" id="PF05016">
    <property type="entry name" value="ParE_toxin"/>
    <property type="match status" value="1"/>
</dbReference>